<evidence type="ECO:0000259" key="2">
    <source>
        <dbReference type="Pfam" id="PF24883"/>
    </source>
</evidence>
<name>A0A4Q2DJG2_9AGAR</name>
<dbReference type="InterPro" id="IPR027417">
    <property type="entry name" value="P-loop_NTPase"/>
</dbReference>
<dbReference type="OrthoDB" id="3038309at2759"/>
<reference evidence="3 4" key="1">
    <citation type="submission" date="2019-01" db="EMBL/GenBank/DDBJ databases">
        <title>Draft genome sequence of Psathyrella aberdarensis IHI B618.</title>
        <authorList>
            <person name="Buettner E."/>
            <person name="Kellner H."/>
        </authorList>
    </citation>
    <scope>NUCLEOTIDE SEQUENCE [LARGE SCALE GENOMIC DNA]</scope>
    <source>
        <strain evidence="3 4">IHI B618</strain>
    </source>
</reference>
<dbReference type="Gene3D" id="3.40.50.300">
    <property type="entry name" value="P-loop containing nucleotide triphosphate hydrolases"/>
    <property type="match status" value="1"/>
</dbReference>
<dbReference type="EMBL" id="SDEE01000173">
    <property type="protein sequence ID" value="RXW19979.1"/>
    <property type="molecule type" value="Genomic_DNA"/>
</dbReference>
<comment type="caution">
    <text evidence="3">The sequence shown here is derived from an EMBL/GenBank/DDBJ whole genome shotgun (WGS) entry which is preliminary data.</text>
</comment>
<gene>
    <name evidence="3" type="ORF">EST38_g5882</name>
</gene>
<dbReference type="SUPFAM" id="SSF52540">
    <property type="entry name" value="P-loop containing nucleoside triphosphate hydrolases"/>
    <property type="match status" value="1"/>
</dbReference>
<dbReference type="STRING" id="2316362.A0A4Q2DJG2"/>
<evidence type="ECO:0000313" key="3">
    <source>
        <dbReference type="EMBL" id="RXW19979.1"/>
    </source>
</evidence>
<feature type="domain" description="Nephrocystin 3-like N-terminal" evidence="2">
    <location>
        <begin position="34"/>
        <end position="204"/>
    </location>
</feature>
<evidence type="ECO:0000256" key="1">
    <source>
        <dbReference type="ARBA" id="ARBA00022737"/>
    </source>
</evidence>
<evidence type="ECO:0000313" key="4">
    <source>
        <dbReference type="Proteomes" id="UP000290288"/>
    </source>
</evidence>
<dbReference type="AlphaFoldDB" id="A0A4Q2DJG2"/>
<protein>
    <recommendedName>
        <fullName evidence="2">Nephrocystin 3-like N-terminal domain-containing protein</fullName>
    </recommendedName>
</protein>
<accession>A0A4Q2DJG2</accession>
<dbReference type="Pfam" id="PF24883">
    <property type="entry name" value="NPHP3_N"/>
    <property type="match status" value="1"/>
</dbReference>
<dbReference type="Proteomes" id="UP000290288">
    <property type="component" value="Unassembled WGS sequence"/>
</dbReference>
<dbReference type="PANTHER" id="PTHR10039">
    <property type="entry name" value="AMELOGENIN"/>
    <property type="match status" value="1"/>
</dbReference>
<sequence length="646" mass="73512">MHDSNERFPPPLCHPGTREAVMVRIADWYGYQQGPGKPVMWVHAPAGYGKTAIAGTISKMLEETVGLDFSPLGATFFFWRTSPERNNPSRFIITIAYQLVVSIPELKPHIANAVSRNPMILRKALEVQLVKLIVEPFKALGELRDIPNRLVIIDGLDECINSEQESPVEKKYAEDQEKVQVRVLDLIHTLQSHHLPLSFLILSRPEAWIKQHIGSRSFSDSVEVVDLYEVGDHMNDVEKYVRAELSRIAENIGDEEWPGEDIVQRFIQKTNGHLLYASTVIRHIDDPYDEPQKRLNDILDASSRSSPDLAHSTPFSSLYELYRRILRSCPESNRSLMIEVLEDMIVARDYFREDFDLRDALAVLDSVSGRAAGCGARAIRGLHAVLHLVSKPNRPTHFLRTLNPFIHSSFVEFLMNPMLSLGFAVDQKKGGRRLLWKCLECMTAITSQWKGEESHLRFALQTFRSLWVNAWSSEEDIRPRQDEFVRVVKKLLTVDLITCFIHFFGVRSLEFSDPFFALPNLIEPKFVSSLEHLPKESDPLAQQAIVHVLSSTDGALGHLHNRGLTAGKFEWNYSSKLKLKAYLETIYDRSTNSNRQKSEDVAQALDNLRGDLEKVSTSLKDHAAELPVGWSFHIGPITDYIRQDDV</sequence>
<organism evidence="3 4">
    <name type="scientific">Candolleomyces aberdarensis</name>
    <dbReference type="NCBI Taxonomy" id="2316362"/>
    <lineage>
        <taxon>Eukaryota</taxon>
        <taxon>Fungi</taxon>
        <taxon>Dikarya</taxon>
        <taxon>Basidiomycota</taxon>
        <taxon>Agaricomycotina</taxon>
        <taxon>Agaricomycetes</taxon>
        <taxon>Agaricomycetidae</taxon>
        <taxon>Agaricales</taxon>
        <taxon>Agaricineae</taxon>
        <taxon>Psathyrellaceae</taxon>
        <taxon>Candolleomyces</taxon>
    </lineage>
</organism>
<keyword evidence="1" id="KW-0677">Repeat</keyword>
<keyword evidence="4" id="KW-1185">Reference proteome</keyword>
<dbReference type="InterPro" id="IPR056884">
    <property type="entry name" value="NPHP3-like_N"/>
</dbReference>
<proteinExistence type="predicted"/>